<dbReference type="PROSITE" id="PS50109">
    <property type="entry name" value="HIS_KIN"/>
    <property type="match status" value="1"/>
</dbReference>
<evidence type="ECO:0000313" key="13">
    <source>
        <dbReference type="EMBL" id="TKC95776.1"/>
    </source>
</evidence>
<dbReference type="GO" id="GO:0009927">
    <property type="term" value="F:histidine phosphotransfer kinase activity"/>
    <property type="evidence" value="ECO:0007669"/>
    <property type="project" value="TreeGrafter"/>
</dbReference>
<dbReference type="SUPFAM" id="SSF47384">
    <property type="entry name" value="Homodimeric domain of signal transducing histidine kinase"/>
    <property type="match status" value="1"/>
</dbReference>
<feature type="domain" description="PAC" evidence="12">
    <location>
        <begin position="736"/>
        <end position="789"/>
    </location>
</feature>
<organism evidence="13 14">
    <name type="scientific">Polyangium fumosum</name>
    <dbReference type="NCBI Taxonomy" id="889272"/>
    <lineage>
        <taxon>Bacteria</taxon>
        <taxon>Pseudomonadati</taxon>
        <taxon>Myxococcota</taxon>
        <taxon>Polyangia</taxon>
        <taxon>Polyangiales</taxon>
        <taxon>Polyangiaceae</taxon>
        <taxon>Polyangium</taxon>
    </lineage>
</organism>
<dbReference type="CDD" id="cd00082">
    <property type="entry name" value="HisKA"/>
    <property type="match status" value="1"/>
</dbReference>
<feature type="domain" description="PAS" evidence="11">
    <location>
        <begin position="398"/>
        <end position="468"/>
    </location>
</feature>
<evidence type="ECO:0000256" key="6">
    <source>
        <dbReference type="PROSITE-ProRule" id="PRU00169"/>
    </source>
</evidence>
<protein>
    <recommendedName>
        <fullName evidence="2">histidine kinase</fullName>
        <ecNumber evidence="2">2.7.13.3</ecNumber>
    </recommendedName>
</protein>
<evidence type="ECO:0000259" key="11">
    <source>
        <dbReference type="PROSITE" id="PS50112"/>
    </source>
</evidence>
<dbReference type="EMBL" id="SSMQ01000094">
    <property type="protein sequence ID" value="TKC95776.1"/>
    <property type="molecule type" value="Genomic_DNA"/>
</dbReference>
<dbReference type="Gene3D" id="1.10.287.130">
    <property type="match status" value="1"/>
</dbReference>
<dbReference type="Pfam" id="PF02518">
    <property type="entry name" value="HATPase_c"/>
    <property type="match status" value="1"/>
</dbReference>
<feature type="region of interest" description="Disordered" evidence="8">
    <location>
        <begin position="123"/>
        <end position="144"/>
    </location>
</feature>
<evidence type="ECO:0000313" key="14">
    <source>
        <dbReference type="Proteomes" id="UP000309215"/>
    </source>
</evidence>
<feature type="domain" description="PAS" evidence="11">
    <location>
        <begin position="790"/>
        <end position="861"/>
    </location>
</feature>
<evidence type="ECO:0000256" key="4">
    <source>
        <dbReference type="ARBA" id="ARBA00022679"/>
    </source>
</evidence>
<evidence type="ECO:0000259" key="9">
    <source>
        <dbReference type="PROSITE" id="PS50109"/>
    </source>
</evidence>
<evidence type="ECO:0000256" key="3">
    <source>
        <dbReference type="ARBA" id="ARBA00022553"/>
    </source>
</evidence>
<dbReference type="InterPro" id="IPR001789">
    <property type="entry name" value="Sig_transdc_resp-reg_receiver"/>
</dbReference>
<dbReference type="SMART" id="SM00086">
    <property type="entry name" value="PAC"/>
    <property type="match status" value="3"/>
</dbReference>
<dbReference type="Pfam" id="PF00512">
    <property type="entry name" value="HisKA"/>
    <property type="match status" value="1"/>
</dbReference>
<dbReference type="GO" id="GO:0000155">
    <property type="term" value="F:phosphorelay sensor kinase activity"/>
    <property type="evidence" value="ECO:0007669"/>
    <property type="project" value="InterPro"/>
</dbReference>
<dbReference type="FunFam" id="3.30.565.10:FF:000006">
    <property type="entry name" value="Sensor histidine kinase WalK"/>
    <property type="match status" value="1"/>
</dbReference>
<feature type="domain" description="PAC" evidence="12">
    <location>
        <begin position="865"/>
        <end position="917"/>
    </location>
</feature>
<evidence type="ECO:0000256" key="5">
    <source>
        <dbReference type="ARBA" id="ARBA00022777"/>
    </source>
</evidence>
<dbReference type="Gene3D" id="3.30.565.10">
    <property type="entry name" value="Histidine kinase-like ATPase, C-terminal domain"/>
    <property type="match status" value="1"/>
</dbReference>
<comment type="catalytic activity">
    <reaction evidence="1">
        <text>ATP + protein L-histidine = ADP + protein N-phospho-L-histidine.</text>
        <dbReference type="EC" id="2.7.13.3"/>
    </reaction>
</comment>
<dbReference type="Gene3D" id="3.30.450.20">
    <property type="entry name" value="PAS domain"/>
    <property type="match status" value="4"/>
</dbReference>
<dbReference type="SUPFAM" id="SSF55785">
    <property type="entry name" value="PYP-like sensor domain (PAS domain)"/>
    <property type="match status" value="4"/>
</dbReference>
<dbReference type="InterPro" id="IPR013655">
    <property type="entry name" value="PAS_fold_3"/>
</dbReference>
<evidence type="ECO:0000256" key="7">
    <source>
        <dbReference type="SAM" id="Coils"/>
    </source>
</evidence>
<dbReference type="PANTHER" id="PTHR43047">
    <property type="entry name" value="TWO-COMPONENT HISTIDINE PROTEIN KINASE"/>
    <property type="match status" value="1"/>
</dbReference>
<dbReference type="InterPro" id="IPR000014">
    <property type="entry name" value="PAS"/>
</dbReference>
<dbReference type="InterPro" id="IPR013656">
    <property type="entry name" value="PAS_4"/>
</dbReference>
<dbReference type="SMART" id="SM00448">
    <property type="entry name" value="REC"/>
    <property type="match status" value="1"/>
</dbReference>
<keyword evidence="14" id="KW-1185">Reference proteome</keyword>
<evidence type="ECO:0000256" key="1">
    <source>
        <dbReference type="ARBA" id="ARBA00000085"/>
    </source>
</evidence>
<dbReference type="FunFam" id="3.30.450.20:FF:000099">
    <property type="entry name" value="Sensory box sensor histidine kinase"/>
    <property type="match status" value="1"/>
</dbReference>
<dbReference type="EC" id="2.7.13.3" evidence="2"/>
<dbReference type="InterPro" id="IPR036097">
    <property type="entry name" value="HisK_dim/P_sf"/>
</dbReference>
<dbReference type="InterPro" id="IPR036890">
    <property type="entry name" value="HATPase_C_sf"/>
</dbReference>
<proteinExistence type="predicted"/>
<evidence type="ECO:0000259" key="12">
    <source>
        <dbReference type="PROSITE" id="PS50113"/>
    </source>
</evidence>
<dbReference type="SMART" id="SM00388">
    <property type="entry name" value="HisKA"/>
    <property type="match status" value="1"/>
</dbReference>
<dbReference type="CDD" id="cd00130">
    <property type="entry name" value="PAS"/>
    <property type="match status" value="2"/>
</dbReference>
<dbReference type="SMART" id="SM00387">
    <property type="entry name" value="HATPase_c"/>
    <property type="match status" value="1"/>
</dbReference>
<name>A0A4U1INU9_9BACT</name>
<feature type="coiled-coil region" evidence="7">
    <location>
        <begin position="908"/>
        <end position="935"/>
    </location>
</feature>
<evidence type="ECO:0000256" key="2">
    <source>
        <dbReference type="ARBA" id="ARBA00012438"/>
    </source>
</evidence>
<feature type="domain" description="PAC" evidence="12">
    <location>
        <begin position="471"/>
        <end position="523"/>
    </location>
</feature>
<dbReference type="InterPro" id="IPR035965">
    <property type="entry name" value="PAS-like_dom_sf"/>
</dbReference>
<dbReference type="SUPFAM" id="SSF55874">
    <property type="entry name" value="ATPase domain of HSP90 chaperone/DNA topoisomerase II/histidine kinase"/>
    <property type="match status" value="1"/>
</dbReference>
<dbReference type="InterPro" id="IPR003594">
    <property type="entry name" value="HATPase_dom"/>
</dbReference>
<dbReference type="InterPro" id="IPR003661">
    <property type="entry name" value="HisK_dim/P_dom"/>
</dbReference>
<dbReference type="CDD" id="cd17580">
    <property type="entry name" value="REC_2_DhkD-like"/>
    <property type="match status" value="1"/>
</dbReference>
<feature type="domain" description="Response regulatory" evidence="10">
    <location>
        <begin position="1173"/>
        <end position="1289"/>
    </location>
</feature>
<dbReference type="PRINTS" id="PR00344">
    <property type="entry name" value="BCTRLSENSOR"/>
</dbReference>
<dbReference type="GO" id="GO:0005886">
    <property type="term" value="C:plasma membrane"/>
    <property type="evidence" value="ECO:0007669"/>
    <property type="project" value="TreeGrafter"/>
</dbReference>
<dbReference type="NCBIfam" id="TIGR00229">
    <property type="entry name" value="sensory_box"/>
    <property type="match status" value="2"/>
</dbReference>
<feature type="domain" description="Histidine kinase" evidence="9">
    <location>
        <begin position="935"/>
        <end position="1153"/>
    </location>
</feature>
<accession>A0A4U1INU9</accession>
<dbReference type="Proteomes" id="UP000309215">
    <property type="component" value="Unassembled WGS sequence"/>
</dbReference>
<keyword evidence="4" id="KW-0808">Transferase</keyword>
<feature type="region of interest" description="Disordered" evidence="8">
    <location>
        <begin position="324"/>
        <end position="393"/>
    </location>
</feature>
<dbReference type="OrthoDB" id="9778628at2"/>
<evidence type="ECO:0000256" key="8">
    <source>
        <dbReference type="SAM" id="MobiDB-lite"/>
    </source>
</evidence>
<keyword evidence="7" id="KW-0175">Coiled coil</keyword>
<dbReference type="InterPro" id="IPR011006">
    <property type="entry name" value="CheY-like_superfamily"/>
</dbReference>
<dbReference type="PANTHER" id="PTHR43047:SF72">
    <property type="entry name" value="OSMOSENSING HISTIDINE PROTEIN KINASE SLN1"/>
    <property type="match status" value="1"/>
</dbReference>
<sequence length="1300" mass="145629">MRGGPAIIEQDPLLVAERARRVRAEERRVLAHLHEGLLGISGPLERRPHLGKLALRVLVRAHAEERVVRLGDDLAQRIGRTFRERRRDRDLARLDHRPQEPELHRPRVEPLLRPRRRLLRRHHGAQVRREIGQPHAGDRHGAARDRIAVVRREQTDVRRPLAFPTRQDGLRLEGRRERAVRVALRQLRLLVKQKGHALGLRARDLVIEEEVRELDLVVVRQHAERVRVDAQVPRVALDVEVLAEDRLELGRRLRRKEPVLLHGLKHRAEPVHVAAELGLIDALRVLGLLGVAHLLREPREDRRRVEAPNAARERPFVVRSIHEPDPRCLAHAPPTPSSASPENAQFAPMRGEREGASRPCPRRTGSRRAAGAPACDRTRAAPRADGPMAEPRAGAALPEGRCRRLLDSLPGLVWACRADGTCDFASSSWITYTGVPASELHGLGWQRVLHPDDQARAARAWRHALASAGRFAVEARIRRHDGGYRWFSIRSAPSLDDRGAVVDWSGIAVDIHEQHEHARNDSQDLARAFDVLDRGDACFVLDHDFRFVFVNPRQEHLSQKPRSETLGRSLWEVYPSLAGPHSRYFREYNRVMRERVPAEFDEHYAPLDLWTHVNVYPTKEGGIAVFFRDVTARKRIEEERRHLVAALRETAARADHSRAQLEAIFQAIPDGVVVFDMQGNVVLVNSAEATKYALTSAKQICVAHFAERYELTDLDGRVLPVDEWPVYRALRGESFAGWQLHTRRLDTGQAWIFNFSGEPVRDEQGQQVLAVVVKRDVTEHRRAEEALRQSEEQYRAFFETGIVGMGQVDPATGRILRVNDRYCDITGYSREELLSGTVHDMTHPDDRQADWEKYCRMVRGEVDEYCAEKRYICKDGRLIWVHVAARLIRDAAGAPVRSVGIMQDITQRKEAEQALRESEAALREADRRKDEFLAMLSHELRNPLAPIRNGLYILERAPPGGPQARRAHAAIERQVTHMTRLIDDLLDVTRISRGKIQLQRERVELGELLHRLAEDLGPSFDQAGVKLEVDVGPEPLSVDGDPTRLAQIVGNLLANAAKFTPRGGHALLSAKREGGLAVVRVRDDGAGIPQETLPHVFEPFVQADCTLDRSRGGLGLGLSLVKGLCEMHGGTVTAESAGRGQGAQFTVRLPLAPAVAWSRAAAPTAAPRELPRRVLVIEDNVDAAETLRDALGMGDHVVEVAFAGPEGIEKARRFEPDVVLCDIGLPGMDGYGVARTIRADPKLRSVYLVALSGYALQEDVERSRQAGFDRHMAKPPSLSALEKMLAEVGSGKLKEAAGTG</sequence>
<dbReference type="InterPro" id="IPR000700">
    <property type="entry name" value="PAS-assoc_C"/>
</dbReference>
<dbReference type="SMART" id="SM00091">
    <property type="entry name" value="PAS"/>
    <property type="match status" value="4"/>
</dbReference>
<dbReference type="PROSITE" id="PS50112">
    <property type="entry name" value="PAS"/>
    <property type="match status" value="2"/>
</dbReference>
<dbReference type="PROSITE" id="PS50113">
    <property type="entry name" value="PAC"/>
    <property type="match status" value="3"/>
</dbReference>
<dbReference type="Pfam" id="PF08448">
    <property type="entry name" value="PAS_4"/>
    <property type="match status" value="2"/>
</dbReference>
<dbReference type="Gene3D" id="3.40.50.2300">
    <property type="match status" value="1"/>
</dbReference>
<dbReference type="SUPFAM" id="SSF52172">
    <property type="entry name" value="CheY-like"/>
    <property type="match status" value="1"/>
</dbReference>
<reference evidence="13 14" key="1">
    <citation type="submission" date="2019-04" db="EMBL/GenBank/DDBJ databases">
        <authorList>
            <person name="Li Y."/>
            <person name="Wang J."/>
        </authorList>
    </citation>
    <scope>NUCLEOTIDE SEQUENCE [LARGE SCALE GENOMIC DNA]</scope>
    <source>
        <strain evidence="13 14">DSM 14668</strain>
    </source>
</reference>
<dbReference type="PROSITE" id="PS50110">
    <property type="entry name" value="RESPONSE_REGULATORY"/>
    <property type="match status" value="1"/>
</dbReference>
<evidence type="ECO:0000259" key="10">
    <source>
        <dbReference type="PROSITE" id="PS50110"/>
    </source>
</evidence>
<dbReference type="Pfam" id="PF08447">
    <property type="entry name" value="PAS_3"/>
    <property type="match status" value="2"/>
</dbReference>
<dbReference type="Pfam" id="PF00072">
    <property type="entry name" value="Response_reg"/>
    <property type="match status" value="1"/>
</dbReference>
<feature type="compositionally biased region" description="Basic and acidic residues" evidence="8">
    <location>
        <begin position="127"/>
        <end position="144"/>
    </location>
</feature>
<keyword evidence="5" id="KW-0418">Kinase</keyword>
<gene>
    <name evidence="13" type="ORF">E8A74_46515</name>
</gene>
<comment type="caution">
    <text evidence="13">The sequence shown here is derived from an EMBL/GenBank/DDBJ whole genome shotgun (WGS) entry which is preliminary data.</text>
</comment>
<dbReference type="InterPro" id="IPR001610">
    <property type="entry name" value="PAC"/>
</dbReference>
<feature type="modified residue" description="4-aspartylphosphate" evidence="6">
    <location>
        <position position="1222"/>
    </location>
</feature>
<dbReference type="InterPro" id="IPR005467">
    <property type="entry name" value="His_kinase_dom"/>
</dbReference>
<dbReference type="InterPro" id="IPR004358">
    <property type="entry name" value="Sig_transdc_His_kin-like_C"/>
</dbReference>
<keyword evidence="3 6" id="KW-0597">Phosphoprotein</keyword>